<keyword evidence="4" id="KW-0349">Heme</keyword>
<reference evidence="13" key="1">
    <citation type="submission" date="2025-08" db="UniProtKB">
        <authorList>
            <consortium name="Ensembl"/>
        </authorList>
    </citation>
    <scope>IDENTIFICATION</scope>
</reference>
<evidence type="ECO:0000256" key="10">
    <source>
        <dbReference type="ARBA" id="ARBA00023033"/>
    </source>
</evidence>
<keyword evidence="5" id="KW-0479">Metal-binding</keyword>
<dbReference type="PANTHER" id="PTHR24289:SF1">
    <property type="entry name" value="STEROID 17-ALPHA-HYDROXYLASE_17,20 LYASE"/>
    <property type="match status" value="1"/>
</dbReference>
<dbReference type="GO" id="GO:0005506">
    <property type="term" value="F:iron ion binding"/>
    <property type="evidence" value="ECO:0007669"/>
    <property type="project" value="InterPro"/>
</dbReference>
<keyword evidence="12" id="KW-0472">Membrane</keyword>
<evidence type="ECO:0000256" key="4">
    <source>
        <dbReference type="ARBA" id="ARBA00022617"/>
    </source>
</evidence>
<keyword evidence="8" id="KW-0560">Oxidoreductase</keyword>
<evidence type="ECO:0000256" key="3">
    <source>
        <dbReference type="ARBA" id="ARBA00010617"/>
    </source>
</evidence>
<keyword evidence="7" id="KW-0492">Microsome</keyword>
<dbReference type="Pfam" id="PF00067">
    <property type="entry name" value="p450"/>
    <property type="match status" value="1"/>
</dbReference>
<name>A0A8C6HEA5_MUSSI</name>
<comment type="subcellular location">
    <subcellularLocation>
        <location evidence="2">Endoplasmic reticulum membrane</location>
    </subcellularLocation>
    <subcellularLocation>
        <location evidence="1">Microsome membrane</location>
    </subcellularLocation>
</comment>
<dbReference type="Proteomes" id="UP000694415">
    <property type="component" value="Unplaced"/>
</dbReference>
<dbReference type="AlphaFoldDB" id="A0A8C6HEA5"/>
<accession>A0A8C6HEA5</accession>
<dbReference type="GO" id="GO:0042446">
    <property type="term" value="P:hormone biosynthetic process"/>
    <property type="evidence" value="ECO:0007669"/>
    <property type="project" value="TreeGrafter"/>
</dbReference>
<protein>
    <submittedName>
        <fullName evidence="13">Cytochrome P450, family 2, subfamily d, polypeptide 40</fullName>
    </submittedName>
</protein>
<evidence type="ECO:0000313" key="13">
    <source>
        <dbReference type="Ensembl" id="ENSMSIP00000019842.1"/>
    </source>
</evidence>
<evidence type="ECO:0000256" key="1">
    <source>
        <dbReference type="ARBA" id="ARBA00004524"/>
    </source>
</evidence>
<feature type="compositionally biased region" description="Polar residues" evidence="11">
    <location>
        <begin position="114"/>
        <end position="126"/>
    </location>
</feature>
<feature type="transmembrane region" description="Helical" evidence="12">
    <location>
        <begin position="6"/>
        <end position="26"/>
    </location>
</feature>
<keyword evidence="12" id="KW-1133">Transmembrane helix</keyword>
<keyword evidence="14" id="KW-1185">Reference proteome</keyword>
<evidence type="ECO:0000256" key="9">
    <source>
        <dbReference type="ARBA" id="ARBA00023004"/>
    </source>
</evidence>
<evidence type="ECO:0000256" key="5">
    <source>
        <dbReference type="ARBA" id="ARBA00022723"/>
    </source>
</evidence>
<dbReference type="SUPFAM" id="SSF48264">
    <property type="entry name" value="Cytochrome P450"/>
    <property type="match status" value="1"/>
</dbReference>
<dbReference type="InterPro" id="IPR001128">
    <property type="entry name" value="Cyt_P450"/>
</dbReference>
<evidence type="ECO:0000256" key="7">
    <source>
        <dbReference type="ARBA" id="ARBA00022848"/>
    </source>
</evidence>
<proteinExistence type="inferred from homology"/>
<sequence>MELLTGTGLWSVAIVTVVFILLLNLMHRHQRWTSRYPPGPVPWPVLGNLLQVDVYNIPYSFYKLQNRYGDVFSLKLGRNPMVIVNRLKAVQEVLVTCGENTADRPEMPIFLPPSNGQKAKGTNQCGGQRWHQSHTRGTVSNGRSGLNAGVNGFKTSNKKSLKSIV</sequence>
<keyword evidence="10" id="KW-0503">Monooxygenase</keyword>
<dbReference type="GO" id="GO:0042448">
    <property type="term" value="P:progesterone metabolic process"/>
    <property type="evidence" value="ECO:0007669"/>
    <property type="project" value="TreeGrafter"/>
</dbReference>
<evidence type="ECO:0000256" key="6">
    <source>
        <dbReference type="ARBA" id="ARBA00022824"/>
    </source>
</evidence>
<keyword evidence="9" id="KW-0408">Iron</keyword>
<evidence type="ECO:0000313" key="14">
    <source>
        <dbReference type="Proteomes" id="UP000694415"/>
    </source>
</evidence>
<dbReference type="PRINTS" id="PR00463">
    <property type="entry name" value="EP450I"/>
</dbReference>
<dbReference type="PANTHER" id="PTHR24289">
    <property type="entry name" value="STEROID 17-ALPHA-HYDROXYLASE/17,20 LYASE"/>
    <property type="match status" value="1"/>
</dbReference>
<dbReference type="GO" id="GO:0004508">
    <property type="term" value="F:steroid 17-alpha-monooxygenase activity"/>
    <property type="evidence" value="ECO:0007669"/>
    <property type="project" value="TreeGrafter"/>
</dbReference>
<evidence type="ECO:0000256" key="11">
    <source>
        <dbReference type="SAM" id="MobiDB-lite"/>
    </source>
</evidence>
<dbReference type="GO" id="GO:0005789">
    <property type="term" value="C:endoplasmic reticulum membrane"/>
    <property type="evidence" value="ECO:0007669"/>
    <property type="project" value="UniProtKB-SubCell"/>
</dbReference>
<evidence type="ECO:0000256" key="8">
    <source>
        <dbReference type="ARBA" id="ARBA00023002"/>
    </source>
</evidence>
<evidence type="ECO:0000256" key="2">
    <source>
        <dbReference type="ARBA" id="ARBA00004586"/>
    </source>
</evidence>
<dbReference type="GeneTree" id="ENSGT00940000153331"/>
<reference evidence="13" key="2">
    <citation type="submission" date="2025-09" db="UniProtKB">
        <authorList>
            <consortium name="Ensembl"/>
        </authorList>
    </citation>
    <scope>IDENTIFICATION</scope>
</reference>
<dbReference type="InterPro" id="IPR036396">
    <property type="entry name" value="Cyt_P450_sf"/>
</dbReference>
<dbReference type="Gene3D" id="1.10.630.10">
    <property type="entry name" value="Cytochrome P450"/>
    <property type="match status" value="1"/>
</dbReference>
<keyword evidence="6" id="KW-0256">Endoplasmic reticulum</keyword>
<organism evidence="13 14">
    <name type="scientific">Mus spicilegus</name>
    <name type="common">Mound-building mouse</name>
    <dbReference type="NCBI Taxonomy" id="10103"/>
    <lineage>
        <taxon>Eukaryota</taxon>
        <taxon>Metazoa</taxon>
        <taxon>Chordata</taxon>
        <taxon>Craniata</taxon>
        <taxon>Vertebrata</taxon>
        <taxon>Euteleostomi</taxon>
        <taxon>Mammalia</taxon>
        <taxon>Eutheria</taxon>
        <taxon>Euarchontoglires</taxon>
        <taxon>Glires</taxon>
        <taxon>Rodentia</taxon>
        <taxon>Myomorpha</taxon>
        <taxon>Muroidea</taxon>
        <taxon>Muridae</taxon>
        <taxon>Murinae</taxon>
        <taxon>Mus</taxon>
        <taxon>Mus</taxon>
    </lineage>
</organism>
<dbReference type="InterPro" id="IPR002401">
    <property type="entry name" value="Cyt_P450_E_grp-I"/>
</dbReference>
<comment type="similarity">
    <text evidence="3">Belongs to the cytochrome P450 family.</text>
</comment>
<evidence type="ECO:0000256" key="12">
    <source>
        <dbReference type="SAM" id="Phobius"/>
    </source>
</evidence>
<feature type="compositionally biased region" description="Polar residues" evidence="11">
    <location>
        <begin position="135"/>
        <end position="144"/>
    </location>
</feature>
<keyword evidence="12" id="KW-0812">Transmembrane</keyword>
<feature type="region of interest" description="Disordered" evidence="11">
    <location>
        <begin position="114"/>
        <end position="153"/>
    </location>
</feature>
<dbReference type="GO" id="GO:0020037">
    <property type="term" value="F:heme binding"/>
    <property type="evidence" value="ECO:0007669"/>
    <property type="project" value="InterPro"/>
</dbReference>
<dbReference type="Ensembl" id="ENSMSIT00000025036.1">
    <property type="protein sequence ID" value="ENSMSIP00000019842.1"/>
    <property type="gene ID" value="ENSMSIG00000016818.1"/>
</dbReference>